<comment type="catalytic activity">
    <reaction evidence="9">
        <text>L-lysyl-[histone] + acetyl-CoA = N(6)-acetyl-L-lysyl-[histone] + CoA + H(+)</text>
        <dbReference type="Rhea" id="RHEA:21992"/>
        <dbReference type="Rhea" id="RHEA-COMP:9845"/>
        <dbReference type="Rhea" id="RHEA-COMP:11338"/>
        <dbReference type="ChEBI" id="CHEBI:15378"/>
        <dbReference type="ChEBI" id="CHEBI:29969"/>
        <dbReference type="ChEBI" id="CHEBI:57287"/>
        <dbReference type="ChEBI" id="CHEBI:57288"/>
        <dbReference type="ChEBI" id="CHEBI:61930"/>
        <dbReference type="EC" id="2.3.1.48"/>
    </reaction>
    <physiologicalReaction direction="left-to-right" evidence="9">
        <dbReference type="Rhea" id="RHEA:21993"/>
    </physiologicalReaction>
</comment>
<keyword evidence="8" id="KW-0539">Nucleus</keyword>
<dbReference type="Pfam" id="PF08214">
    <property type="entry name" value="HAT_KAT11"/>
    <property type="match status" value="2"/>
</dbReference>
<dbReference type="AlphaFoldDB" id="A0AAV5AJ15"/>
<dbReference type="GO" id="GO:0006355">
    <property type="term" value="P:regulation of DNA-templated transcription"/>
    <property type="evidence" value="ECO:0007669"/>
    <property type="project" value="InterPro"/>
</dbReference>
<evidence type="ECO:0000256" key="9">
    <source>
        <dbReference type="ARBA" id="ARBA00048940"/>
    </source>
</evidence>
<keyword evidence="12" id="KW-1185">Reference proteome</keyword>
<dbReference type="EMBL" id="BPWL01000008">
    <property type="protein sequence ID" value="GJJ13503.1"/>
    <property type="molecule type" value="Genomic_DNA"/>
</dbReference>
<comment type="subcellular location">
    <subcellularLocation>
        <location evidence="1">Nucleus</location>
    </subcellularLocation>
</comment>
<accession>A0AAV5AJ15</accession>
<dbReference type="GO" id="GO:0006974">
    <property type="term" value="P:DNA damage response"/>
    <property type="evidence" value="ECO:0007669"/>
    <property type="project" value="UniProtKB-KW"/>
</dbReference>
<sequence>MQEVLILLSEQTSSTTNDGDKTLTFSPPVFVTAIEVDIFFFPASSSTILYVSKVDGTGQGTYPSPTSTLVNALLQFYASPSSPIYPTNRNHTLWIHLFARAQRQYLFPNSADHPDKTPLGDVALCKWWKTSLGKVASDVQKALESLDPLRQTELEATYSLGIGNESSTESQWIYSHPYDVHKDLNIPFVSASPGSGSKENHLPSLIPYFDDDPKSRFLDELVTTSEEKTVAVPTPTPKRKRRRVDSNSNHDDSTSTSEPRSTVIAQPIAIEMPQPQRPSPPAIAFIPPSSSPPHFENDEPVERPSTPEPNLEEQTLVAPQTPQYPRLTTRLLSPHTPSPSNSREVELSPHTPQRKVPKSPHTPKTSRRPKSDLDSVSTTEFWERMSFRQECAQGAVTGFFVAVFAQKYISDEKPISNSESSPSMLVDGTVPHTVLKRVMTSLVTGVEFATTERSYKSTQTIQTAIKGLCDGLKDTSSSTSDGEKSSILEDHTGIYSRHVHASFTINNPPLLRKQLTGPSTVNGGASVNILGVRRKKKRD</sequence>
<keyword evidence="5" id="KW-0007">Acetylation</keyword>
<protein>
    <recommendedName>
        <fullName evidence="2">histone acetyltransferase</fullName>
        <ecNumber evidence="2">2.3.1.48</ecNumber>
    </recommendedName>
</protein>
<evidence type="ECO:0000256" key="5">
    <source>
        <dbReference type="ARBA" id="ARBA00022990"/>
    </source>
</evidence>
<evidence type="ECO:0000256" key="7">
    <source>
        <dbReference type="ARBA" id="ARBA00023163"/>
    </source>
</evidence>
<evidence type="ECO:0000256" key="10">
    <source>
        <dbReference type="SAM" id="MobiDB-lite"/>
    </source>
</evidence>
<evidence type="ECO:0000256" key="1">
    <source>
        <dbReference type="ARBA" id="ARBA00004123"/>
    </source>
</evidence>
<evidence type="ECO:0000256" key="2">
    <source>
        <dbReference type="ARBA" id="ARBA00013184"/>
    </source>
</evidence>
<evidence type="ECO:0000256" key="4">
    <source>
        <dbReference type="ARBA" id="ARBA00022763"/>
    </source>
</evidence>
<evidence type="ECO:0000256" key="8">
    <source>
        <dbReference type="ARBA" id="ARBA00023242"/>
    </source>
</evidence>
<dbReference type="InterPro" id="IPR051236">
    <property type="entry name" value="HAT_RTT109-like"/>
</dbReference>
<dbReference type="PANTHER" id="PTHR31571:SF2">
    <property type="entry name" value="HISTONE ACETYLTRANSFERASE RTT109"/>
    <property type="match status" value="1"/>
</dbReference>
<keyword evidence="3" id="KW-0808">Transferase</keyword>
<dbReference type="GO" id="GO:0032931">
    <property type="term" value="F:histone H3K56 acetyltransferase activity"/>
    <property type="evidence" value="ECO:0007669"/>
    <property type="project" value="TreeGrafter"/>
</dbReference>
<dbReference type="InterPro" id="IPR016849">
    <property type="entry name" value="Rtt109"/>
</dbReference>
<evidence type="ECO:0000313" key="12">
    <source>
        <dbReference type="Proteomes" id="UP001050691"/>
    </source>
</evidence>
<dbReference type="Proteomes" id="UP001050691">
    <property type="component" value="Unassembled WGS sequence"/>
</dbReference>
<dbReference type="InterPro" id="IPR013178">
    <property type="entry name" value="Histone_AcTrfase_Rtt109/CBP"/>
</dbReference>
<dbReference type="EC" id="2.3.1.48" evidence="2"/>
<dbReference type="PROSITE" id="PS51728">
    <property type="entry name" value="RTT109_HAT"/>
    <property type="match status" value="1"/>
</dbReference>
<reference evidence="11" key="1">
    <citation type="submission" date="2021-10" db="EMBL/GenBank/DDBJ databases">
        <title>De novo Genome Assembly of Clathrus columnatus (Basidiomycota, Fungi) Using Illumina and Nanopore Sequence Data.</title>
        <authorList>
            <person name="Ogiso-Tanaka E."/>
            <person name="Itagaki H."/>
            <person name="Hosoya T."/>
            <person name="Hosaka K."/>
        </authorList>
    </citation>
    <scope>NUCLEOTIDE SEQUENCE</scope>
    <source>
        <strain evidence="11">MO-923</strain>
    </source>
</reference>
<evidence type="ECO:0000256" key="3">
    <source>
        <dbReference type="ARBA" id="ARBA00022679"/>
    </source>
</evidence>
<gene>
    <name evidence="11" type="ORF">Clacol_007757</name>
</gene>
<evidence type="ECO:0000256" key="6">
    <source>
        <dbReference type="ARBA" id="ARBA00023015"/>
    </source>
</evidence>
<feature type="compositionally biased region" description="Basic and acidic residues" evidence="10">
    <location>
        <begin position="244"/>
        <end position="253"/>
    </location>
</feature>
<keyword evidence="4" id="KW-0227">DNA damage</keyword>
<evidence type="ECO:0000313" key="11">
    <source>
        <dbReference type="EMBL" id="GJJ13503.1"/>
    </source>
</evidence>
<feature type="region of interest" description="Disordered" evidence="10">
    <location>
        <begin position="220"/>
        <end position="376"/>
    </location>
</feature>
<proteinExistence type="predicted"/>
<keyword evidence="6" id="KW-0805">Transcription regulation</keyword>
<feature type="compositionally biased region" description="Basic and acidic residues" evidence="10">
    <location>
        <begin position="220"/>
        <end position="229"/>
    </location>
</feature>
<name>A0AAV5AJ15_9AGAM</name>
<dbReference type="GO" id="GO:0005634">
    <property type="term" value="C:nucleus"/>
    <property type="evidence" value="ECO:0007669"/>
    <property type="project" value="UniProtKB-SubCell"/>
</dbReference>
<organism evidence="11 12">
    <name type="scientific">Clathrus columnatus</name>
    <dbReference type="NCBI Taxonomy" id="1419009"/>
    <lineage>
        <taxon>Eukaryota</taxon>
        <taxon>Fungi</taxon>
        <taxon>Dikarya</taxon>
        <taxon>Basidiomycota</taxon>
        <taxon>Agaricomycotina</taxon>
        <taxon>Agaricomycetes</taxon>
        <taxon>Phallomycetidae</taxon>
        <taxon>Phallales</taxon>
        <taxon>Clathraceae</taxon>
        <taxon>Clathrus</taxon>
    </lineage>
</organism>
<dbReference type="SMART" id="SM01250">
    <property type="entry name" value="KAT11"/>
    <property type="match status" value="1"/>
</dbReference>
<comment type="caution">
    <text evidence="11">The sequence shown here is derived from an EMBL/GenBank/DDBJ whole genome shotgun (WGS) entry which is preliminary data.</text>
</comment>
<keyword evidence="7" id="KW-0804">Transcription</keyword>
<dbReference type="PANTHER" id="PTHR31571">
    <property type="entry name" value="ALTERED INHERITANCE OF MITOCHONDRIA PROTEIN 6"/>
    <property type="match status" value="1"/>
</dbReference>